<evidence type="ECO:0000313" key="4">
    <source>
        <dbReference type="Proteomes" id="UP001193389"/>
    </source>
</evidence>
<dbReference type="KEGG" id="anf:AQPE_3143"/>
<feature type="signal peptide" evidence="2">
    <location>
        <begin position="1"/>
        <end position="22"/>
    </location>
</feature>
<feature type="transmembrane region" description="Helical" evidence="1">
    <location>
        <begin position="118"/>
        <end position="139"/>
    </location>
</feature>
<evidence type="ECO:0000313" key="3">
    <source>
        <dbReference type="EMBL" id="BBE18970.1"/>
    </source>
</evidence>
<sequence>MKKFISILLCYCILILPTGCHTSKLLTADEAEAKTGTQNYLILHTPNRNYKIFNYKFTKDSIEGDLRILSPGKSKTINLYTEMNFDIKLSRDSSEFVRISKADITKITYKEFSMQNTIIAVVGVLGVFAILSVIVANSMSFNIDLSGMSN</sequence>
<evidence type="ECO:0000256" key="1">
    <source>
        <dbReference type="SAM" id="Phobius"/>
    </source>
</evidence>
<dbReference type="RefSeq" id="WP_318347253.1">
    <property type="nucleotide sequence ID" value="NZ_AP018694.1"/>
</dbReference>
<dbReference type="AlphaFoldDB" id="A0A5K7SBN5"/>
<organism evidence="3 4">
    <name type="scientific">Aquipluma nitroreducens</name>
    <dbReference type="NCBI Taxonomy" id="2010828"/>
    <lineage>
        <taxon>Bacteria</taxon>
        <taxon>Pseudomonadati</taxon>
        <taxon>Bacteroidota</taxon>
        <taxon>Bacteroidia</taxon>
        <taxon>Marinilabiliales</taxon>
        <taxon>Prolixibacteraceae</taxon>
        <taxon>Aquipluma</taxon>
    </lineage>
</organism>
<dbReference type="EMBL" id="AP018694">
    <property type="protein sequence ID" value="BBE18970.1"/>
    <property type="molecule type" value="Genomic_DNA"/>
</dbReference>
<keyword evidence="1" id="KW-0472">Membrane</keyword>
<keyword evidence="1" id="KW-0812">Transmembrane</keyword>
<keyword evidence="2" id="KW-0732">Signal</keyword>
<accession>A0A5K7SBN5</accession>
<name>A0A5K7SBN5_9BACT</name>
<keyword evidence="1" id="KW-1133">Transmembrane helix</keyword>
<proteinExistence type="predicted"/>
<keyword evidence="4" id="KW-1185">Reference proteome</keyword>
<protein>
    <recommendedName>
        <fullName evidence="5">Lipoprotein</fullName>
    </recommendedName>
</protein>
<dbReference type="Proteomes" id="UP001193389">
    <property type="component" value="Chromosome"/>
</dbReference>
<feature type="chain" id="PRO_5024437333" description="Lipoprotein" evidence="2">
    <location>
        <begin position="23"/>
        <end position="150"/>
    </location>
</feature>
<reference evidence="3" key="1">
    <citation type="journal article" date="2020" name="Int. J. Syst. Evol. Microbiol.">
        <title>Aquipluma nitroreducens gen. nov. sp. nov., a novel facultatively anaerobic bacterium isolated from a freshwater lake.</title>
        <authorList>
            <person name="Watanabe M."/>
            <person name="Kojima H."/>
            <person name="Fukui M."/>
        </authorList>
    </citation>
    <scope>NUCLEOTIDE SEQUENCE</scope>
    <source>
        <strain evidence="3">MeG22</strain>
    </source>
</reference>
<evidence type="ECO:0000256" key="2">
    <source>
        <dbReference type="SAM" id="SignalP"/>
    </source>
</evidence>
<evidence type="ECO:0008006" key="5">
    <source>
        <dbReference type="Google" id="ProtNLM"/>
    </source>
</evidence>
<gene>
    <name evidence="3" type="ORF">AQPE_3143</name>
</gene>